<accession>A0ABX2P3X5</accession>
<protein>
    <submittedName>
        <fullName evidence="1">DUF3293 domain-containing protein</fullName>
    </submittedName>
</protein>
<dbReference type="InterPro" id="IPR021710">
    <property type="entry name" value="DUF3293"/>
</dbReference>
<comment type="caution">
    <text evidence="1">The sequence shown here is derived from an EMBL/GenBank/DDBJ whole genome shotgun (WGS) entry which is preliminary data.</text>
</comment>
<gene>
    <name evidence="1" type="ORF">HW542_07280</name>
</gene>
<organism evidence="1 2">
    <name type="scientific">Asaia spathodeae</name>
    <dbReference type="NCBI Taxonomy" id="657016"/>
    <lineage>
        <taxon>Bacteria</taxon>
        <taxon>Pseudomonadati</taxon>
        <taxon>Pseudomonadota</taxon>
        <taxon>Alphaproteobacteria</taxon>
        <taxon>Acetobacterales</taxon>
        <taxon>Acetobacteraceae</taxon>
        <taxon>Asaia</taxon>
    </lineage>
</organism>
<name>A0ABX2P3X5_9PROT</name>
<evidence type="ECO:0000313" key="2">
    <source>
        <dbReference type="Proteomes" id="UP001516351"/>
    </source>
</evidence>
<dbReference type="RefSeq" id="WP_267312493.1">
    <property type="nucleotide sequence ID" value="NZ_JABXXU010000002.1"/>
</dbReference>
<dbReference type="EMBL" id="JABXXV010000003">
    <property type="protein sequence ID" value="NVN46612.1"/>
    <property type="molecule type" value="Genomic_DNA"/>
</dbReference>
<evidence type="ECO:0000313" key="1">
    <source>
        <dbReference type="EMBL" id="NVN46612.1"/>
    </source>
</evidence>
<proteinExistence type="predicted"/>
<dbReference type="Pfam" id="PF11697">
    <property type="entry name" value="DUF3293"/>
    <property type="match status" value="1"/>
</dbReference>
<sequence length="128" mass="14457">MSRVRPPTQAARAAYHRTRYAIGPVVLHIGQRPSDWPFDARSLVLIGACNPSGLRLPDGVNTRLMRQLRARLGRAPFWRGEGSWRAWSEPFFAVACPLPKARVLARLFGQNAVVLAQPHRRVRLVWLA</sequence>
<keyword evidence="2" id="KW-1185">Reference proteome</keyword>
<dbReference type="Proteomes" id="UP001516351">
    <property type="component" value="Unassembled WGS sequence"/>
</dbReference>
<reference evidence="1 2" key="1">
    <citation type="submission" date="2020-06" db="EMBL/GenBank/DDBJ databases">
        <title>Synonyms of Asaia species.</title>
        <authorList>
            <person name="Sombolestani A."/>
        </authorList>
    </citation>
    <scope>NUCLEOTIDE SEQUENCE [LARGE SCALE GENOMIC DNA]</scope>
    <source>
        <strain evidence="1 2">LMG 27047</strain>
    </source>
</reference>